<comment type="similarity">
    <text evidence="2">Belongs to the SARAF family.</text>
</comment>
<accession>A0ABN9CFS7</accession>
<keyword evidence="8" id="KW-0256">Endoplasmic reticulum</keyword>
<evidence type="ECO:0000256" key="5">
    <source>
        <dbReference type="ARBA" id="ARBA00022568"/>
    </source>
</evidence>
<name>A0ABN9CFS7_9NEOB</name>
<dbReference type="Pfam" id="PF06682">
    <property type="entry name" value="SARAF"/>
    <property type="match status" value="1"/>
</dbReference>
<keyword evidence="15" id="KW-1185">Reference proteome</keyword>
<dbReference type="Proteomes" id="UP001162483">
    <property type="component" value="Unassembled WGS sequence"/>
</dbReference>
<evidence type="ECO:0000256" key="6">
    <source>
        <dbReference type="ARBA" id="ARBA00022692"/>
    </source>
</evidence>
<gene>
    <name evidence="14" type="ORF">SPARVUS_LOCUS4999438</name>
</gene>
<evidence type="ECO:0000256" key="13">
    <source>
        <dbReference type="ARBA" id="ARBA00031116"/>
    </source>
</evidence>
<evidence type="ECO:0000256" key="4">
    <source>
        <dbReference type="ARBA" id="ARBA00022448"/>
    </source>
</evidence>
<evidence type="ECO:0000256" key="1">
    <source>
        <dbReference type="ARBA" id="ARBA00004115"/>
    </source>
</evidence>
<keyword evidence="4" id="KW-0813">Transport</keyword>
<keyword evidence="7" id="KW-0732">Signal</keyword>
<evidence type="ECO:0000256" key="3">
    <source>
        <dbReference type="ARBA" id="ARBA00016584"/>
    </source>
</evidence>
<keyword evidence="9" id="KW-0106">Calcium</keyword>
<comment type="caution">
    <text evidence="14">The sequence shown here is derived from an EMBL/GenBank/DDBJ whole genome shotgun (WGS) entry which is preliminary data.</text>
</comment>
<keyword evidence="10" id="KW-1133">Transmembrane helix</keyword>
<reference evidence="14" key="1">
    <citation type="submission" date="2023-05" db="EMBL/GenBank/DDBJ databases">
        <authorList>
            <person name="Stuckert A."/>
        </authorList>
    </citation>
    <scope>NUCLEOTIDE SEQUENCE</scope>
</reference>
<keyword evidence="12" id="KW-0472">Membrane</keyword>
<proteinExistence type="inferred from homology"/>
<dbReference type="InterPro" id="IPR009567">
    <property type="entry name" value="SARAF"/>
</dbReference>
<protein>
    <recommendedName>
        <fullName evidence="3">Store-operated calcium entry-associated regulatory factor</fullName>
    </recommendedName>
    <alternativeName>
        <fullName evidence="13">Transmembrane protein 66</fullName>
    </alternativeName>
</protein>
<evidence type="ECO:0000256" key="7">
    <source>
        <dbReference type="ARBA" id="ARBA00022729"/>
    </source>
</evidence>
<evidence type="ECO:0000256" key="12">
    <source>
        <dbReference type="ARBA" id="ARBA00023136"/>
    </source>
</evidence>
<keyword evidence="5" id="KW-0109">Calcium transport</keyword>
<evidence type="ECO:0000256" key="11">
    <source>
        <dbReference type="ARBA" id="ARBA00023065"/>
    </source>
</evidence>
<dbReference type="PANTHER" id="PTHR15929">
    <property type="entry name" value="STORE-OPERATED CALCIUM ENTRY-ASSOCIATED REGULATORY FACTOR"/>
    <property type="match status" value="1"/>
</dbReference>
<evidence type="ECO:0000313" key="15">
    <source>
        <dbReference type="Proteomes" id="UP001162483"/>
    </source>
</evidence>
<keyword evidence="11" id="KW-0406">Ion transport</keyword>
<dbReference type="EMBL" id="CATNWA010009921">
    <property type="protein sequence ID" value="CAI9558956.1"/>
    <property type="molecule type" value="Genomic_DNA"/>
</dbReference>
<keyword evidence="6" id="KW-0812">Transmembrane</keyword>
<evidence type="ECO:0000256" key="8">
    <source>
        <dbReference type="ARBA" id="ARBA00022824"/>
    </source>
</evidence>
<evidence type="ECO:0000256" key="9">
    <source>
        <dbReference type="ARBA" id="ARBA00022837"/>
    </source>
</evidence>
<evidence type="ECO:0000313" key="14">
    <source>
        <dbReference type="EMBL" id="CAI9558956.1"/>
    </source>
</evidence>
<organism evidence="14 15">
    <name type="scientific">Staurois parvus</name>
    <dbReference type="NCBI Taxonomy" id="386267"/>
    <lineage>
        <taxon>Eukaryota</taxon>
        <taxon>Metazoa</taxon>
        <taxon>Chordata</taxon>
        <taxon>Craniata</taxon>
        <taxon>Vertebrata</taxon>
        <taxon>Euteleostomi</taxon>
        <taxon>Amphibia</taxon>
        <taxon>Batrachia</taxon>
        <taxon>Anura</taxon>
        <taxon>Neobatrachia</taxon>
        <taxon>Ranoidea</taxon>
        <taxon>Ranidae</taxon>
        <taxon>Staurois</taxon>
    </lineage>
</organism>
<dbReference type="PANTHER" id="PTHR15929:SF0">
    <property type="entry name" value="STORE-OPERATED CALCIUM ENTRY-ASSOCIATED REGULATORY FACTOR"/>
    <property type="match status" value="1"/>
</dbReference>
<sequence length="127" mass="14160">MQRDTLMHDVHPPIPQLKCVGGSAGCSAMTPQVVQCHNRGWDGLDVQWECKVDMDNSYRFGKVEVSCEGFDYPDDPHVLRAAHVVWNTHWNLQKKDERNLSMATVLVALAQGTQKAGMDSHPTMGAQ</sequence>
<evidence type="ECO:0000256" key="2">
    <source>
        <dbReference type="ARBA" id="ARBA00006833"/>
    </source>
</evidence>
<evidence type="ECO:0000256" key="10">
    <source>
        <dbReference type="ARBA" id="ARBA00022989"/>
    </source>
</evidence>
<comment type="subcellular location">
    <subcellularLocation>
        <location evidence="1">Endoplasmic reticulum membrane</location>
        <topology evidence="1">Single-pass type I membrane protein</topology>
    </subcellularLocation>
</comment>